<dbReference type="SUPFAM" id="SSF55874">
    <property type="entry name" value="ATPase domain of HSP90 chaperone/DNA topoisomerase II/histidine kinase"/>
    <property type="match status" value="1"/>
</dbReference>
<sequence>MTEARELPIAANGDVVLVRQHVRNTAIDVGLSLVDQTKVVTAASELARNALVYAGGGWARVEVVTKGARKGLRLTFGDEGPGIPDLDLALTEGWSTGRGMGLGLTGSRRLMDEFDLTSTPGVGTVVTVTKWAR</sequence>
<keyword evidence="1" id="KW-0723">Serine/threonine-protein kinase</keyword>
<dbReference type="InterPro" id="IPR003594">
    <property type="entry name" value="HATPase_dom"/>
</dbReference>
<dbReference type="EMBL" id="JBHTCG010000021">
    <property type="protein sequence ID" value="MFC7385810.1"/>
    <property type="molecule type" value="Genomic_DNA"/>
</dbReference>
<gene>
    <name evidence="3" type="ORF">ACFQSB_26635</name>
</gene>
<evidence type="ECO:0000313" key="4">
    <source>
        <dbReference type="Proteomes" id="UP001596496"/>
    </source>
</evidence>
<keyword evidence="1" id="KW-0808">Transferase</keyword>
<dbReference type="InterPro" id="IPR036890">
    <property type="entry name" value="HATPase_C_sf"/>
</dbReference>
<evidence type="ECO:0000259" key="2">
    <source>
        <dbReference type="SMART" id="SM00387"/>
    </source>
</evidence>
<name>A0ABW2PC27_9ACTN</name>
<accession>A0ABW2PC27</accession>
<reference evidence="4" key="1">
    <citation type="journal article" date="2019" name="Int. J. Syst. Evol. Microbiol.">
        <title>The Global Catalogue of Microorganisms (GCM) 10K type strain sequencing project: providing services to taxonomists for standard genome sequencing and annotation.</title>
        <authorList>
            <consortium name="The Broad Institute Genomics Platform"/>
            <consortium name="The Broad Institute Genome Sequencing Center for Infectious Disease"/>
            <person name="Wu L."/>
            <person name="Ma J."/>
        </authorList>
    </citation>
    <scope>NUCLEOTIDE SEQUENCE [LARGE SCALE GENOMIC DNA]</scope>
    <source>
        <strain evidence="4">CECT 7649</strain>
    </source>
</reference>
<keyword evidence="1" id="KW-0418">Kinase</keyword>
<organism evidence="3 4">
    <name type="scientific">Sphaerisporangium rhizosphaerae</name>
    <dbReference type="NCBI Taxonomy" id="2269375"/>
    <lineage>
        <taxon>Bacteria</taxon>
        <taxon>Bacillati</taxon>
        <taxon>Actinomycetota</taxon>
        <taxon>Actinomycetes</taxon>
        <taxon>Streptosporangiales</taxon>
        <taxon>Streptosporangiaceae</taxon>
        <taxon>Sphaerisporangium</taxon>
    </lineage>
</organism>
<evidence type="ECO:0000313" key="3">
    <source>
        <dbReference type="EMBL" id="MFC7385810.1"/>
    </source>
</evidence>
<dbReference type="PANTHER" id="PTHR35526">
    <property type="entry name" value="ANTI-SIGMA-F FACTOR RSBW-RELATED"/>
    <property type="match status" value="1"/>
</dbReference>
<dbReference type="Gene3D" id="3.30.565.10">
    <property type="entry name" value="Histidine kinase-like ATPase, C-terminal domain"/>
    <property type="match status" value="1"/>
</dbReference>
<dbReference type="CDD" id="cd16934">
    <property type="entry name" value="HATPase_RsbT-like"/>
    <property type="match status" value="1"/>
</dbReference>
<proteinExistence type="predicted"/>
<dbReference type="InterPro" id="IPR050267">
    <property type="entry name" value="Anti-sigma-factor_SerPK"/>
</dbReference>
<dbReference type="Proteomes" id="UP001596496">
    <property type="component" value="Unassembled WGS sequence"/>
</dbReference>
<keyword evidence="4" id="KW-1185">Reference proteome</keyword>
<dbReference type="RefSeq" id="WP_380829676.1">
    <property type="nucleotide sequence ID" value="NZ_JBHTCG010000021.1"/>
</dbReference>
<dbReference type="PANTHER" id="PTHR35526:SF3">
    <property type="entry name" value="ANTI-SIGMA-F FACTOR RSBW"/>
    <property type="match status" value="1"/>
</dbReference>
<evidence type="ECO:0000256" key="1">
    <source>
        <dbReference type="ARBA" id="ARBA00022527"/>
    </source>
</evidence>
<comment type="caution">
    <text evidence="3">The sequence shown here is derived from an EMBL/GenBank/DDBJ whole genome shotgun (WGS) entry which is preliminary data.</text>
</comment>
<dbReference type="Pfam" id="PF02518">
    <property type="entry name" value="HATPase_c"/>
    <property type="match status" value="1"/>
</dbReference>
<dbReference type="SMART" id="SM00387">
    <property type="entry name" value="HATPase_c"/>
    <property type="match status" value="1"/>
</dbReference>
<feature type="domain" description="Histidine kinase/HSP90-like ATPase" evidence="2">
    <location>
        <begin position="34"/>
        <end position="133"/>
    </location>
</feature>
<protein>
    <submittedName>
        <fullName evidence="3">Anti-sigma regulatory factor</fullName>
    </submittedName>
</protein>